<dbReference type="GO" id="GO:0044281">
    <property type="term" value="P:small molecule metabolic process"/>
    <property type="evidence" value="ECO:0007669"/>
    <property type="project" value="UniProtKB-ARBA"/>
</dbReference>
<protein>
    <submittedName>
        <fullName evidence="5">HAD family hydrolase</fullName>
    </submittedName>
</protein>
<dbReference type="PANTHER" id="PTHR46470:SF2">
    <property type="entry name" value="GLYCERALDEHYDE 3-PHOSPHATE PHOSPHATASE"/>
    <property type="match status" value="1"/>
</dbReference>
<evidence type="ECO:0000313" key="6">
    <source>
        <dbReference type="Proteomes" id="UP000594468"/>
    </source>
</evidence>
<keyword evidence="4" id="KW-0460">Magnesium</keyword>
<dbReference type="EMBL" id="CP062983">
    <property type="protein sequence ID" value="QPC84258.1"/>
    <property type="molecule type" value="Genomic_DNA"/>
</dbReference>
<dbReference type="InterPro" id="IPR036412">
    <property type="entry name" value="HAD-like_sf"/>
</dbReference>
<dbReference type="Pfam" id="PF00702">
    <property type="entry name" value="Hydrolase"/>
    <property type="match status" value="1"/>
</dbReference>
<dbReference type="GO" id="GO:0046872">
    <property type="term" value="F:metal ion binding"/>
    <property type="evidence" value="ECO:0007669"/>
    <property type="project" value="UniProtKB-KW"/>
</dbReference>
<dbReference type="RefSeq" id="WP_195172321.1">
    <property type="nucleotide sequence ID" value="NZ_CP062983.1"/>
</dbReference>
<comment type="cofactor">
    <cofactor evidence="1">
        <name>Mg(2+)</name>
        <dbReference type="ChEBI" id="CHEBI:18420"/>
    </cofactor>
</comment>
<dbReference type="Proteomes" id="UP000594468">
    <property type="component" value="Chromosome"/>
</dbReference>
<dbReference type="NCBIfam" id="TIGR01549">
    <property type="entry name" value="HAD-SF-IA-v1"/>
    <property type="match status" value="1"/>
</dbReference>
<dbReference type="GO" id="GO:0016791">
    <property type="term" value="F:phosphatase activity"/>
    <property type="evidence" value="ECO:0007669"/>
    <property type="project" value="TreeGrafter"/>
</dbReference>
<evidence type="ECO:0000256" key="2">
    <source>
        <dbReference type="ARBA" id="ARBA00022723"/>
    </source>
</evidence>
<name>A0A7S8EC51_9CHLR</name>
<sequence>MMNRKILAVCLDCGDTLVDEATEVKTPEGVSLRAELIPGAADLVKALKARGYPLALVADGPCDTFTNNLGPYDLYNLFDAYAISETVGVSKPDARMFRCALEQLGIEEGDYGRVVMVGNVLERDVKGANELGLISVWLNWSPRRNKIPVDANEVPQYTLHNPLELLDLLDELEK</sequence>
<evidence type="ECO:0000256" key="3">
    <source>
        <dbReference type="ARBA" id="ARBA00022801"/>
    </source>
</evidence>
<keyword evidence="6" id="KW-1185">Reference proteome</keyword>
<dbReference type="InterPro" id="IPR051400">
    <property type="entry name" value="HAD-like_hydrolase"/>
</dbReference>
<accession>A0A7S8EC51</accession>
<keyword evidence="2" id="KW-0479">Metal-binding</keyword>
<proteinExistence type="predicted"/>
<evidence type="ECO:0000313" key="5">
    <source>
        <dbReference type="EMBL" id="QPC84258.1"/>
    </source>
</evidence>
<gene>
    <name evidence="5" type="ORF">G4Y79_07755</name>
</gene>
<dbReference type="InterPro" id="IPR006439">
    <property type="entry name" value="HAD-SF_hydro_IA"/>
</dbReference>
<dbReference type="Gene3D" id="3.40.50.1000">
    <property type="entry name" value="HAD superfamily/HAD-like"/>
    <property type="match status" value="1"/>
</dbReference>
<organism evidence="5 6">
    <name type="scientific">Phototrophicus methaneseepsis</name>
    <dbReference type="NCBI Taxonomy" id="2710758"/>
    <lineage>
        <taxon>Bacteria</taxon>
        <taxon>Bacillati</taxon>
        <taxon>Chloroflexota</taxon>
        <taxon>Candidatus Thermofontia</taxon>
        <taxon>Phototrophicales</taxon>
        <taxon>Phototrophicaceae</taxon>
        <taxon>Phototrophicus</taxon>
    </lineage>
</organism>
<dbReference type="PANTHER" id="PTHR46470">
    <property type="entry name" value="N-ACYLNEURAMINATE-9-PHOSPHATASE"/>
    <property type="match status" value="1"/>
</dbReference>
<dbReference type="SUPFAM" id="SSF56784">
    <property type="entry name" value="HAD-like"/>
    <property type="match status" value="1"/>
</dbReference>
<dbReference type="AlphaFoldDB" id="A0A7S8EC51"/>
<evidence type="ECO:0000256" key="4">
    <source>
        <dbReference type="ARBA" id="ARBA00022842"/>
    </source>
</evidence>
<keyword evidence="3 5" id="KW-0378">Hydrolase</keyword>
<dbReference type="KEGG" id="pmet:G4Y79_07755"/>
<evidence type="ECO:0000256" key="1">
    <source>
        <dbReference type="ARBA" id="ARBA00001946"/>
    </source>
</evidence>
<dbReference type="InterPro" id="IPR023214">
    <property type="entry name" value="HAD_sf"/>
</dbReference>
<reference evidence="5 6" key="1">
    <citation type="submission" date="2020-02" db="EMBL/GenBank/DDBJ databases">
        <authorList>
            <person name="Zheng R.K."/>
            <person name="Sun C.M."/>
        </authorList>
    </citation>
    <scope>NUCLEOTIDE SEQUENCE [LARGE SCALE GENOMIC DNA]</scope>
    <source>
        <strain evidence="6">rifampicinis</strain>
    </source>
</reference>